<evidence type="ECO:0000256" key="6">
    <source>
        <dbReference type="ARBA" id="ARBA00023136"/>
    </source>
</evidence>
<feature type="transmembrane region" description="Helical" evidence="9">
    <location>
        <begin position="126"/>
        <end position="146"/>
    </location>
</feature>
<evidence type="ECO:0000256" key="9">
    <source>
        <dbReference type="SAM" id="Phobius"/>
    </source>
</evidence>
<accession>A0AAD7QPV2</accession>
<keyword evidence="7" id="KW-0479">Metal-binding</keyword>
<feature type="binding site" evidence="8">
    <location>
        <position position="234"/>
    </location>
    <ligand>
        <name>Zn(2+)</name>
        <dbReference type="ChEBI" id="CHEBI:29105"/>
        <note>catalytic</note>
    </ligand>
</feature>
<evidence type="ECO:0000256" key="2">
    <source>
        <dbReference type="ARBA" id="ARBA00009780"/>
    </source>
</evidence>
<dbReference type="Proteomes" id="UP001217417">
    <property type="component" value="Unassembled WGS sequence"/>
</dbReference>
<comment type="cofactor">
    <cofactor evidence="8">
        <name>Zn(2+)</name>
        <dbReference type="ChEBI" id="CHEBI:29105"/>
    </cofactor>
</comment>
<gene>
    <name evidence="10" type="ORF">POJ06DRAFT_134447</name>
</gene>
<dbReference type="EMBL" id="JARPMG010000007">
    <property type="protein sequence ID" value="KAJ8099402.1"/>
    <property type="molecule type" value="Genomic_DNA"/>
</dbReference>
<comment type="subcellular location">
    <subcellularLocation>
        <location evidence="1">Membrane</location>
        <topology evidence="1">Multi-pass membrane protein</topology>
    </subcellularLocation>
</comment>
<feature type="binding site" evidence="7">
    <location>
        <position position="32"/>
    </location>
    <ligand>
        <name>Ca(2+)</name>
        <dbReference type="ChEBI" id="CHEBI:29108"/>
    </ligand>
</feature>
<feature type="binding site" evidence="7">
    <location>
        <position position="41"/>
    </location>
    <ligand>
        <name>Ca(2+)</name>
        <dbReference type="ChEBI" id="CHEBI:29108"/>
    </ligand>
</feature>
<evidence type="ECO:0000256" key="8">
    <source>
        <dbReference type="PIRSR" id="PIRSR608901-2"/>
    </source>
</evidence>
<feature type="transmembrane region" description="Helical" evidence="9">
    <location>
        <begin position="184"/>
        <end position="204"/>
    </location>
</feature>
<reference evidence="10" key="1">
    <citation type="submission" date="2023-03" db="EMBL/GenBank/DDBJ databases">
        <title>Near-Complete genome sequence of Lipomyces tetrasporous NRRL Y-64009, an oleaginous yeast capable of growing on lignocellulosic hydrolysates.</title>
        <authorList>
            <consortium name="Lawrence Berkeley National Laboratory"/>
            <person name="Jagtap S.S."/>
            <person name="Liu J.-J."/>
            <person name="Walukiewicz H.E."/>
            <person name="Pangilinan J."/>
            <person name="Lipzen A."/>
            <person name="Ahrendt S."/>
            <person name="Koriabine M."/>
            <person name="Cobaugh K."/>
            <person name="Salamov A."/>
            <person name="Yoshinaga Y."/>
            <person name="Ng V."/>
            <person name="Daum C."/>
            <person name="Grigoriev I.V."/>
            <person name="Slininger P.J."/>
            <person name="Dien B.S."/>
            <person name="Jin Y.-S."/>
            <person name="Rao C.V."/>
        </authorList>
    </citation>
    <scope>NUCLEOTIDE SEQUENCE</scope>
    <source>
        <strain evidence="10">NRRL Y-64009</strain>
    </source>
</reference>
<dbReference type="GeneID" id="80879591"/>
<dbReference type="GO" id="GO:0046514">
    <property type="term" value="P:ceramide catabolic process"/>
    <property type="evidence" value="ECO:0007669"/>
    <property type="project" value="TreeGrafter"/>
</dbReference>
<evidence type="ECO:0000313" key="10">
    <source>
        <dbReference type="EMBL" id="KAJ8099402.1"/>
    </source>
</evidence>
<evidence type="ECO:0000313" key="11">
    <source>
        <dbReference type="Proteomes" id="UP001217417"/>
    </source>
</evidence>
<keyword evidence="11" id="KW-1185">Reference proteome</keyword>
<evidence type="ECO:0000256" key="7">
    <source>
        <dbReference type="PIRSR" id="PIRSR608901-1"/>
    </source>
</evidence>
<dbReference type="PANTHER" id="PTHR46187:SF3">
    <property type="entry name" value="ALKALINE CERAMIDASE 3"/>
    <property type="match status" value="1"/>
</dbReference>
<dbReference type="GO" id="GO:0016811">
    <property type="term" value="F:hydrolase activity, acting on carbon-nitrogen (but not peptide) bonds, in linear amides"/>
    <property type="evidence" value="ECO:0007669"/>
    <property type="project" value="InterPro"/>
</dbReference>
<dbReference type="Pfam" id="PF05875">
    <property type="entry name" value="Ceramidase"/>
    <property type="match status" value="1"/>
</dbReference>
<dbReference type="RefSeq" id="XP_056042852.1">
    <property type="nucleotide sequence ID" value="XM_056184425.1"/>
</dbReference>
<comment type="caution">
    <text evidence="10">The sequence shown here is derived from an EMBL/GenBank/DDBJ whole genome shotgun (WGS) entry which is preliminary data.</text>
</comment>
<dbReference type="GO" id="GO:0046513">
    <property type="term" value="P:ceramide biosynthetic process"/>
    <property type="evidence" value="ECO:0007669"/>
    <property type="project" value="TreeGrafter"/>
</dbReference>
<keyword evidence="7" id="KW-0106">Calcium</keyword>
<evidence type="ECO:0000256" key="3">
    <source>
        <dbReference type="ARBA" id="ARBA00022692"/>
    </source>
</evidence>
<dbReference type="InterPro" id="IPR008901">
    <property type="entry name" value="ACER"/>
</dbReference>
<protein>
    <submittedName>
        <fullName evidence="10">Ceramidase</fullName>
    </submittedName>
</protein>
<keyword evidence="5 9" id="KW-1133">Transmembrane helix</keyword>
<feature type="binding site" evidence="7">
    <location>
        <position position="30"/>
    </location>
    <ligand>
        <name>Ca(2+)</name>
        <dbReference type="ChEBI" id="CHEBI:29108"/>
    </ligand>
</feature>
<sequence>MISLPWSYPYPSPPGSGFWGPRTSTIDWCEENYVVSTYIAEAMNTITNGMFVALAAFAIYNAVVQKHERRFILTAMGFALVGIGSWLFHMTLQYEYQLLDELPMIYATCVPTWAVFSYARNRKDTILLGVYIFLGASILTAVYLHFKDPTIHQAGYAVLTGMVLFRSLYLIVTKIEDAHARADMWRTVIIGIATFLSGYGLWMIDIHFCGTLRVARRAIGMPYGFLLEGHGWWHILTGLGVYYYLVFLEYLRICLVGRAPDYDYVWEWGFFPHVDLKKKKSAAKVSKKNN</sequence>
<keyword evidence="6 9" id="KW-0472">Membrane</keyword>
<keyword evidence="4" id="KW-0378">Hydrolase</keyword>
<evidence type="ECO:0000256" key="1">
    <source>
        <dbReference type="ARBA" id="ARBA00004141"/>
    </source>
</evidence>
<dbReference type="GO" id="GO:0005789">
    <property type="term" value="C:endoplasmic reticulum membrane"/>
    <property type="evidence" value="ECO:0007669"/>
    <property type="project" value="TreeGrafter"/>
</dbReference>
<name>A0AAD7QPV2_9ASCO</name>
<dbReference type="PANTHER" id="PTHR46187">
    <property type="entry name" value="ALKALINE CERAMIDASE 3"/>
    <property type="match status" value="1"/>
</dbReference>
<evidence type="ECO:0000256" key="4">
    <source>
        <dbReference type="ARBA" id="ARBA00022801"/>
    </source>
</evidence>
<feature type="transmembrane region" description="Helical" evidence="9">
    <location>
        <begin position="102"/>
        <end position="119"/>
    </location>
</feature>
<feature type="binding site" evidence="7">
    <location>
        <position position="27"/>
    </location>
    <ligand>
        <name>Ca(2+)</name>
        <dbReference type="ChEBI" id="CHEBI:29108"/>
    </ligand>
</feature>
<feature type="transmembrane region" description="Helical" evidence="9">
    <location>
        <begin position="46"/>
        <end position="64"/>
    </location>
</feature>
<feature type="transmembrane region" description="Helical" evidence="9">
    <location>
        <begin position="152"/>
        <end position="172"/>
    </location>
</feature>
<keyword evidence="8" id="KW-0862">Zinc</keyword>
<dbReference type="AlphaFoldDB" id="A0AAD7QPV2"/>
<keyword evidence="3 9" id="KW-0812">Transmembrane</keyword>
<comment type="similarity">
    <text evidence="2">Belongs to the alkaline ceramidase family.</text>
</comment>
<dbReference type="GO" id="GO:0046872">
    <property type="term" value="F:metal ion binding"/>
    <property type="evidence" value="ECO:0007669"/>
    <property type="project" value="UniProtKB-KW"/>
</dbReference>
<organism evidence="10 11">
    <name type="scientific">Lipomyces tetrasporus</name>
    <dbReference type="NCBI Taxonomy" id="54092"/>
    <lineage>
        <taxon>Eukaryota</taxon>
        <taxon>Fungi</taxon>
        <taxon>Dikarya</taxon>
        <taxon>Ascomycota</taxon>
        <taxon>Saccharomycotina</taxon>
        <taxon>Lipomycetes</taxon>
        <taxon>Lipomycetales</taxon>
        <taxon>Lipomycetaceae</taxon>
        <taxon>Lipomyces</taxon>
    </lineage>
</organism>
<feature type="binding site" evidence="7">
    <location>
        <position position="28"/>
    </location>
    <ligand>
        <name>Ca(2+)</name>
        <dbReference type="ChEBI" id="CHEBI:29108"/>
    </ligand>
</feature>
<proteinExistence type="inferred from homology"/>
<feature type="binding site" evidence="8">
    <location>
        <position position="230"/>
    </location>
    <ligand>
        <name>Zn(2+)</name>
        <dbReference type="ChEBI" id="CHEBI:29105"/>
        <note>catalytic</note>
    </ligand>
</feature>
<feature type="transmembrane region" description="Helical" evidence="9">
    <location>
        <begin position="231"/>
        <end position="251"/>
    </location>
</feature>
<feature type="transmembrane region" description="Helical" evidence="9">
    <location>
        <begin position="71"/>
        <end position="90"/>
    </location>
</feature>
<evidence type="ECO:0000256" key="5">
    <source>
        <dbReference type="ARBA" id="ARBA00022989"/>
    </source>
</evidence>
<feature type="binding site" evidence="8">
    <location>
        <position position="89"/>
    </location>
    <ligand>
        <name>Zn(2+)</name>
        <dbReference type="ChEBI" id="CHEBI:29105"/>
        <note>catalytic</note>
    </ligand>
</feature>